<dbReference type="SUPFAM" id="SSF53092">
    <property type="entry name" value="Creatinase/prolidase N-terminal domain"/>
    <property type="match status" value="1"/>
</dbReference>
<dbReference type="PROSITE" id="PS00491">
    <property type="entry name" value="PROLINE_PEPTIDASE"/>
    <property type="match status" value="1"/>
</dbReference>
<keyword evidence="12" id="KW-1185">Reference proteome</keyword>
<keyword evidence="11" id="KW-0031">Aminopeptidase</keyword>
<comment type="catalytic activity">
    <reaction evidence="1">
        <text>Release of any N-terminal amino acid, including proline, that is linked to proline, even from a dipeptide or tripeptide.</text>
        <dbReference type="EC" id="3.4.11.9"/>
    </reaction>
</comment>
<evidence type="ECO:0000259" key="10">
    <source>
        <dbReference type="SMART" id="SM01011"/>
    </source>
</evidence>
<evidence type="ECO:0000256" key="5">
    <source>
        <dbReference type="ARBA" id="ARBA00022723"/>
    </source>
</evidence>
<protein>
    <recommendedName>
        <fullName evidence="4">Xaa-Pro aminopeptidase</fullName>
        <ecNumber evidence="4">3.4.11.9</ecNumber>
    </recommendedName>
</protein>
<evidence type="ECO:0000313" key="11">
    <source>
        <dbReference type="EMBL" id="WZP17692.1"/>
    </source>
</evidence>
<evidence type="ECO:0000256" key="7">
    <source>
        <dbReference type="ARBA" id="ARBA00023211"/>
    </source>
</evidence>
<dbReference type="CDD" id="cd01087">
    <property type="entry name" value="Prolidase"/>
    <property type="match status" value="1"/>
</dbReference>
<dbReference type="PANTHER" id="PTHR43226">
    <property type="entry name" value="XAA-PRO AMINOPEPTIDASE 3"/>
    <property type="match status" value="1"/>
</dbReference>
<evidence type="ECO:0000256" key="9">
    <source>
        <dbReference type="SAM" id="MobiDB-lite"/>
    </source>
</evidence>
<evidence type="ECO:0000256" key="3">
    <source>
        <dbReference type="ARBA" id="ARBA00008766"/>
    </source>
</evidence>
<dbReference type="Pfam" id="PF00557">
    <property type="entry name" value="Peptidase_M24"/>
    <property type="match status" value="1"/>
</dbReference>
<keyword evidence="6" id="KW-0378">Hydrolase</keyword>
<evidence type="ECO:0000256" key="1">
    <source>
        <dbReference type="ARBA" id="ARBA00001424"/>
    </source>
</evidence>
<dbReference type="SMART" id="SM01011">
    <property type="entry name" value="AMP_N"/>
    <property type="match status" value="1"/>
</dbReference>
<evidence type="ECO:0000256" key="2">
    <source>
        <dbReference type="ARBA" id="ARBA00001936"/>
    </source>
</evidence>
<evidence type="ECO:0000313" key="12">
    <source>
        <dbReference type="Proteomes" id="UP001448858"/>
    </source>
</evidence>
<dbReference type="InterPro" id="IPR001131">
    <property type="entry name" value="Peptidase_M24B_aminopep-P_CS"/>
</dbReference>
<reference evidence="11 12" key="1">
    <citation type="submission" date="2024-04" db="EMBL/GenBank/DDBJ databases">
        <title>Arthrobacter sp. from Plains bison fecal sample.</title>
        <authorList>
            <person name="Ruzzini A."/>
        </authorList>
    </citation>
    <scope>NUCLEOTIDE SEQUENCE [LARGE SCALE GENOMIC DNA]</scope>
    <source>
        <strain evidence="11 12">EINP1</strain>
    </source>
</reference>
<comment type="similarity">
    <text evidence="3 8">Belongs to the peptidase M24B family.</text>
</comment>
<comment type="cofactor">
    <cofactor evidence="2">
        <name>Mn(2+)</name>
        <dbReference type="ChEBI" id="CHEBI:29035"/>
    </cofactor>
</comment>
<feature type="region of interest" description="Disordered" evidence="9">
    <location>
        <begin position="1"/>
        <end position="31"/>
    </location>
</feature>
<dbReference type="Gene3D" id="3.90.230.10">
    <property type="entry name" value="Creatinase/methionine aminopeptidase superfamily"/>
    <property type="match status" value="1"/>
</dbReference>
<accession>A0ABZ2ZZR5</accession>
<evidence type="ECO:0000256" key="4">
    <source>
        <dbReference type="ARBA" id="ARBA00012574"/>
    </source>
</evidence>
<dbReference type="EMBL" id="CP151657">
    <property type="protein sequence ID" value="WZP17692.1"/>
    <property type="molecule type" value="Genomic_DNA"/>
</dbReference>
<dbReference type="PANTHER" id="PTHR43226:SF4">
    <property type="entry name" value="XAA-PRO AMINOPEPTIDASE 3"/>
    <property type="match status" value="1"/>
</dbReference>
<dbReference type="InterPro" id="IPR036005">
    <property type="entry name" value="Creatinase/aminopeptidase-like"/>
</dbReference>
<organism evidence="11 12">
    <name type="scientific">Arthrobacter citreus</name>
    <dbReference type="NCBI Taxonomy" id="1670"/>
    <lineage>
        <taxon>Bacteria</taxon>
        <taxon>Bacillati</taxon>
        <taxon>Actinomycetota</taxon>
        <taxon>Actinomycetes</taxon>
        <taxon>Micrococcales</taxon>
        <taxon>Micrococcaceae</taxon>
        <taxon>Arthrobacter</taxon>
    </lineage>
</organism>
<dbReference type="SUPFAM" id="SSF55920">
    <property type="entry name" value="Creatinase/aminopeptidase"/>
    <property type="match status" value="1"/>
</dbReference>
<sequence length="525" mass="56933">MTTADTSGLGELSEGQPLDDRVNNRSQKPSNEAYKAFMATGWADDDAELPAPAEVAPYAAKRRRALSERFPGERLVIPAGPLKVRSNDTDYRFRPHSGFAHLTGLGLDQEPDAILVMEPVGPGTGDDGGNHTAVLYFRPLAGTDSEEFYSNARYGAFWIGSRLGLEQVSALLDLPTRHLDEAETAITANVGDPTFGGTSVRLLRKVDEMVDALVDTVRYNTAMDPENADLSALDALDGELTEALSELRLIKDAWEIKQMEAAVAATVNGFTEVIKALPRAISHPRGERVVEGAFFARAREEGNDLGYDTIAAAGNNATVLHWIRNNGTVNAGELLLLDAGVEADSLYTADITRTVPVNGTYSPVQRKIYQAVLDAADAGFAAATPGAKFRDVHAAAVKVLAERLDSWGLLPVPLEEALSDQGQQHRRWMPHGTSHHLGMDVHDCAQARKDLYLDGVITEGMVFTIEPGLYFKNEDLTVPEEYRGIGVRIEDDILITADGPVNLSSALPRNPEDVENWMAGLYAAE</sequence>
<keyword evidence="11" id="KW-0645">Protease</keyword>
<dbReference type="InterPro" id="IPR007865">
    <property type="entry name" value="Aminopep_P_N"/>
</dbReference>
<dbReference type="GO" id="GO:0004177">
    <property type="term" value="F:aminopeptidase activity"/>
    <property type="evidence" value="ECO:0007669"/>
    <property type="project" value="UniProtKB-KW"/>
</dbReference>
<dbReference type="Proteomes" id="UP001448858">
    <property type="component" value="Chromosome"/>
</dbReference>
<dbReference type="EC" id="3.4.11.9" evidence="4"/>
<dbReference type="Pfam" id="PF05195">
    <property type="entry name" value="AMP_N"/>
    <property type="match status" value="1"/>
</dbReference>
<dbReference type="Gene3D" id="3.40.350.10">
    <property type="entry name" value="Creatinase/prolidase N-terminal domain"/>
    <property type="match status" value="1"/>
</dbReference>
<feature type="domain" description="Aminopeptidase P N-terminal" evidence="10">
    <location>
        <begin position="53"/>
        <end position="211"/>
    </location>
</feature>
<evidence type="ECO:0000256" key="6">
    <source>
        <dbReference type="ARBA" id="ARBA00022801"/>
    </source>
</evidence>
<gene>
    <name evidence="11" type="ORF">AAE021_02140</name>
</gene>
<dbReference type="InterPro" id="IPR000994">
    <property type="entry name" value="Pept_M24"/>
</dbReference>
<dbReference type="InterPro" id="IPR029149">
    <property type="entry name" value="Creatin/AminoP/Spt16_N"/>
</dbReference>
<proteinExistence type="inferred from homology"/>
<keyword evidence="7" id="KW-0464">Manganese</keyword>
<dbReference type="InterPro" id="IPR052433">
    <property type="entry name" value="X-Pro_dipept-like"/>
</dbReference>
<name>A0ABZ2ZZR5_9MICC</name>
<evidence type="ECO:0000256" key="8">
    <source>
        <dbReference type="RuleBase" id="RU000590"/>
    </source>
</evidence>
<keyword evidence="5 8" id="KW-0479">Metal-binding</keyword>